<organism evidence="1 2">
    <name type="scientific">Cylindrobasidium torrendii FP15055 ss-10</name>
    <dbReference type="NCBI Taxonomy" id="1314674"/>
    <lineage>
        <taxon>Eukaryota</taxon>
        <taxon>Fungi</taxon>
        <taxon>Dikarya</taxon>
        <taxon>Basidiomycota</taxon>
        <taxon>Agaricomycotina</taxon>
        <taxon>Agaricomycetes</taxon>
        <taxon>Agaricomycetidae</taxon>
        <taxon>Agaricales</taxon>
        <taxon>Marasmiineae</taxon>
        <taxon>Physalacriaceae</taxon>
        <taxon>Cylindrobasidium</taxon>
    </lineage>
</organism>
<dbReference type="Proteomes" id="UP000054007">
    <property type="component" value="Unassembled WGS sequence"/>
</dbReference>
<evidence type="ECO:0000313" key="2">
    <source>
        <dbReference type="Proteomes" id="UP000054007"/>
    </source>
</evidence>
<reference evidence="1 2" key="1">
    <citation type="journal article" date="2015" name="Fungal Genet. Biol.">
        <title>Evolution of novel wood decay mechanisms in Agaricales revealed by the genome sequences of Fistulina hepatica and Cylindrobasidium torrendii.</title>
        <authorList>
            <person name="Floudas D."/>
            <person name="Held B.W."/>
            <person name="Riley R."/>
            <person name="Nagy L.G."/>
            <person name="Koehler G."/>
            <person name="Ransdell A.S."/>
            <person name="Younus H."/>
            <person name="Chow J."/>
            <person name="Chiniquy J."/>
            <person name="Lipzen A."/>
            <person name="Tritt A."/>
            <person name="Sun H."/>
            <person name="Haridas S."/>
            <person name="LaButti K."/>
            <person name="Ohm R.A."/>
            <person name="Kues U."/>
            <person name="Blanchette R.A."/>
            <person name="Grigoriev I.V."/>
            <person name="Minto R.E."/>
            <person name="Hibbett D.S."/>
        </authorList>
    </citation>
    <scope>NUCLEOTIDE SEQUENCE [LARGE SCALE GENOMIC DNA]</scope>
    <source>
        <strain evidence="1 2">FP15055 ss-10</strain>
    </source>
</reference>
<protein>
    <submittedName>
        <fullName evidence="1">Uncharacterized protein</fullName>
    </submittedName>
</protein>
<accession>A0A0D7BAC9</accession>
<keyword evidence="2" id="KW-1185">Reference proteome</keyword>
<proteinExistence type="predicted"/>
<dbReference type="EMBL" id="KN880553">
    <property type="protein sequence ID" value="KIY66476.1"/>
    <property type="molecule type" value="Genomic_DNA"/>
</dbReference>
<dbReference type="AlphaFoldDB" id="A0A0D7BAC9"/>
<gene>
    <name evidence="1" type="ORF">CYLTODRAFT_423386</name>
</gene>
<sequence length="407" mass="45447">MASTSETAPTGKCDSESTAALLLGARLASLPADVGMLIVKAGATLDYQSAVRWCTVSRAFKKWLDPIIYHTVWIRDCGDANAFKAAIESRNDDAFFLRTVKVLSIDVRCTPRCAYWDSDPLGPVFAVCTGVSRFICRGIIFSAPTAAYITSCTRLRHLHIGAGIPDEALEWFSDRQLPGLTHLSFALFQGTSTRLLEHILTIAPALTHVAGDGPLSIFRRIAGILRRATQLPRVRAVVYQMAHSPGQAPLEDEELNRMLNDCLVKAIHPDYGICMVRSEDYNGHAPRISDSVGRVGQYCLTWGKMLHIPQEIDVWEVADQVTAMKRVRQLEEIVGLGEDILAICGRLTEMRNGLEKLLQCEAWMENNREIFADMQRGLDSFNKMYKRAVTDADKLQERFATTWDVRQ</sequence>
<name>A0A0D7BAC9_9AGAR</name>
<evidence type="ECO:0000313" key="1">
    <source>
        <dbReference type="EMBL" id="KIY66476.1"/>
    </source>
</evidence>